<evidence type="ECO:0000256" key="4">
    <source>
        <dbReference type="ARBA" id="ARBA00023242"/>
    </source>
</evidence>
<dbReference type="CDD" id="cd18919">
    <property type="entry name" value="bHLH_AtBPE_like"/>
    <property type="match status" value="1"/>
</dbReference>
<dbReference type="PANTHER" id="PTHR12565:SF431">
    <property type="entry name" value="TRANSCRIPTION FACTOR BHLH137"/>
    <property type="match status" value="1"/>
</dbReference>
<keyword evidence="3" id="KW-0804">Transcription</keyword>
<feature type="compositionally biased region" description="Basic and acidic residues" evidence="5">
    <location>
        <begin position="142"/>
        <end position="161"/>
    </location>
</feature>
<comment type="subcellular location">
    <subcellularLocation>
        <location evidence="1">Nucleus</location>
    </subcellularLocation>
</comment>
<accession>A0A2P5FD21</accession>
<organism evidence="7 8">
    <name type="scientific">Trema orientale</name>
    <name type="common">Charcoal tree</name>
    <name type="synonym">Celtis orientalis</name>
    <dbReference type="NCBI Taxonomy" id="63057"/>
    <lineage>
        <taxon>Eukaryota</taxon>
        <taxon>Viridiplantae</taxon>
        <taxon>Streptophyta</taxon>
        <taxon>Embryophyta</taxon>
        <taxon>Tracheophyta</taxon>
        <taxon>Spermatophyta</taxon>
        <taxon>Magnoliopsida</taxon>
        <taxon>eudicotyledons</taxon>
        <taxon>Gunneridae</taxon>
        <taxon>Pentapetalae</taxon>
        <taxon>rosids</taxon>
        <taxon>fabids</taxon>
        <taxon>Rosales</taxon>
        <taxon>Cannabaceae</taxon>
        <taxon>Trema</taxon>
    </lineage>
</organism>
<dbReference type="InterPro" id="IPR011598">
    <property type="entry name" value="bHLH_dom"/>
</dbReference>
<evidence type="ECO:0000313" key="7">
    <source>
        <dbReference type="EMBL" id="PON95687.1"/>
    </source>
</evidence>
<keyword evidence="8" id="KW-1185">Reference proteome</keyword>
<sequence>MASFSYPHHPVLLDSVFLSNNTPIFKISGLVDQEENNNNNNSINTNGFSQLYPSDQTVHGVHESSCLDHSSKVALSDNEPSVTKKQSTESSAVVDKLESGEQVTQKVTPMEKKRKNKNGRFSNSAQSKDARGKKQRNCGDSMAKEEKKVKSNKNDQKKAQEEPPTGYIHVRARRGQATDSHSLAERVRREKISERMKMLQKLVPGCEKVTGKALMLDEIINYVQSLQNQVEFLSMKLASLNPLFYDFGMDLDAFMVRPEGLNLNALASQIPSVPPCSQSQPTAFTTDNTTGAATNFPITANNNYPLLDNSGSLLLQQGQRPSTVFSHDNGTLLWDMEDQRQNFLNPSDFSNLCSFN</sequence>
<dbReference type="FunCoup" id="A0A2P5FD21">
    <property type="interactions" value="86"/>
</dbReference>
<dbReference type="Gene3D" id="4.10.280.10">
    <property type="entry name" value="Helix-loop-helix DNA-binding domain"/>
    <property type="match status" value="1"/>
</dbReference>
<keyword evidence="4" id="KW-0539">Nucleus</keyword>
<evidence type="ECO:0000256" key="3">
    <source>
        <dbReference type="ARBA" id="ARBA00023163"/>
    </source>
</evidence>
<proteinExistence type="predicted"/>
<dbReference type="STRING" id="63057.A0A2P5FD21"/>
<dbReference type="InParanoid" id="A0A2P5FD21"/>
<dbReference type="GO" id="GO:0005634">
    <property type="term" value="C:nucleus"/>
    <property type="evidence" value="ECO:0007669"/>
    <property type="project" value="UniProtKB-SubCell"/>
</dbReference>
<evidence type="ECO:0000256" key="2">
    <source>
        <dbReference type="ARBA" id="ARBA00023015"/>
    </source>
</evidence>
<dbReference type="InterPro" id="IPR024097">
    <property type="entry name" value="bHLH_ZIP_TF"/>
</dbReference>
<protein>
    <submittedName>
        <fullName evidence="7">Basic helix-loop-helix transcription factor</fullName>
    </submittedName>
</protein>
<dbReference type="AlphaFoldDB" id="A0A2P5FD21"/>
<reference evidence="8" key="1">
    <citation type="submission" date="2016-06" db="EMBL/GenBank/DDBJ databases">
        <title>Parallel loss of symbiosis genes in relatives of nitrogen-fixing non-legume Parasponia.</title>
        <authorList>
            <person name="Van Velzen R."/>
            <person name="Holmer R."/>
            <person name="Bu F."/>
            <person name="Rutten L."/>
            <person name="Van Zeijl A."/>
            <person name="Liu W."/>
            <person name="Santuari L."/>
            <person name="Cao Q."/>
            <person name="Sharma T."/>
            <person name="Shen D."/>
            <person name="Roswanjaya Y."/>
            <person name="Wardhani T."/>
            <person name="Kalhor M.S."/>
            <person name="Jansen J."/>
            <person name="Van den Hoogen J."/>
            <person name="Gungor B."/>
            <person name="Hartog M."/>
            <person name="Hontelez J."/>
            <person name="Verver J."/>
            <person name="Yang W.-C."/>
            <person name="Schijlen E."/>
            <person name="Repin R."/>
            <person name="Schilthuizen M."/>
            <person name="Schranz E."/>
            <person name="Heidstra R."/>
            <person name="Miyata K."/>
            <person name="Fedorova E."/>
            <person name="Kohlen W."/>
            <person name="Bisseling T."/>
            <person name="Smit S."/>
            <person name="Geurts R."/>
        </authorList>
    </citation>
    <scope>NUCLEOTIDE SEQUENCE [LARGE SCALE GENOMIC DNA]</scope>
    <source>
        <strain evidence="8">cv. RG33-2</strain>
    </source>
</reference>
<dbReference type="GO" id="GO:0046983">
    <property type="term" value="F:protein dimerization activity"/>
    <property type="evidence" value="ECO:0007669"/>
    <property type="project" value="InterPro"/>
</dbReference>
<dbReference type="Proteomes" id="UP000237000">
    <property type="component" value="Unassembled WGS sequence"/>
</dbReference>
<dbReference type="SUPFAM" id="SSF47459">
    <property type="entry name" value="HLH, helix-loop-helix DNA-binding domain"/>
    <property type="match status" value="1"/>
</dbReference>
<feature type="region of interest" description="Disordered" evidence="5">
    <location>
        <begin position="69"/>
        <end position="184"/>
    </location>
</feature>
<evidence type="ECO:0000256" key="1">
    <source>
        <dbReference type="ARBA" id="ARBA00004123"/>
    </source>
</evidence>
<evidence type="ECO:0000256" key="5">
    <source>
        <dbReference type="SAM" id="MobiDB-lite"/>
    </source>
</evidence>
<feature type="domain" description="BHLH" evidence="6">
    <location>
        <begin position="176"/>
        <end position="226"/>
    </location>
</feature>
<dbReference type="PANTHER" id="PTHR12565">
    <property type="entry name" value="STEROL REGULATORY ELEMENT-BINDING PROTEIN"/>
    <property type="match status" value="1"/>
</dbReference>
<dbReference type="OrthoDB" id="1928604at2759"/>
<evidence type="ECO:0000313" key="8">
    <source>
        <dbReference type="Proteomes" id="UP000237000"/>
    </source>
</evidence>
<dbReference type="EMBL" id="JXTC01000043">
    <property type="protein sequence ID" value="PON95687.1"/>
    <property type="molecule type" value="Genomic_DNA"/>
</dbReference>
<feature type="compositionally biased region" description="Polar residues" evidence="5">
    <location>
        <begin position="78"/>
        <end position="91"/>
    </location>
</feature>
<name>A0A2P5FD21_TREOI</name>
<keyword evidence="2" id="KW-0805">Transcription regulation</keyword>
<gene>
    <name evidence="7" type="primary">TorBHLH15</name>
    <name evidence="7" type="ORF">TorRG33x02_085160</name>
</gene>
<dbReference type="Pfam" id="PF00010">
    <property type="entry name" value="HLH"/>
    <property type="match status" value="1"/>
</dbReference>
<dbReference type="GO" id="GO:0003700">
    <property type="term" value="F:DNA-binding transcription factor activity"/>
    <property type="evidence" value="ECO:0007669"/>
    <property type="project" value="TreeGrafter"/>
</dbReference>
<dbReference type="SMART" id="SM00353">
    <property type="entry name" value="HLH"/>
    <property type="match status" value="1"/>
</dbReference>
<evidence type="ECO:0000259" key="6">
    <source>
        <dbReference type="PROSITE" id="PS50888"/>
    </source>
</evidence>
<dbReference type="InterPro" id="IPR036638">
    <property type="entry name" value="HLH_DNA-bd_sf"/>
</dbReference>
<dbReference type="PROSITE" id="PS50888">
    <property type="entry name" value="BHLH"/>
    <property type="match status" value="1"/>
</dbReference>
<dbReference type="FunFam" id="4.10.280.10:FF:000002">
    <property type="entry name" value="Basic helix-loop-helix transcription factor"/>
    <property type="match status" value="1"/>
</dbReference>
<comment type="caution">
    <text evidence="7">The sequence shown here is derived from an EMBL/GenBank/DDBJ whole genome shotgun (WGS) entry which is preliminary data.</text>
</comment>